<keyword evidence="2" id="KW-1185">Reference proteome</keyword>
<reference evidence="2" key="1">
    <citation type="journal article" date="2019" name="Int. J. Syst. Evol. Microbiol.">
        <title>The Global Catalogue of Microorganisms (GCM) 10K type strain sequencing project: providing services to taxonomists for standard genome sequencing and annotation.</title>
        <authorList>
            <consortium name="The Broad Institute Genomics Platform"/>
            <consortium name="The Broad Institute Genome Sequencing Center for Infectious Disease"/>
            <person name="Wu L."/>
            <person name="Ma J."/>
        </authorList>
    </citation>
    <scope>NUCLEOTIDE SEQUENCE [LARGE SCALE GENOMIC DNA]</scope>
    <source>
        <strain evidence="2">CGMCC 1.12806</strain>
    </source>
</reference>
<dbReference type="EMBL" id="BMFZ01000002">
    <property type="protein sequence ID" value="GGA37597.1"/>
    <property type="molecule type" value="Genomic_DNA"/>
</dbReference>
<evidence type="ECO:0000313" key="2">
    <source>
        <dbReference type="Proteomes" id="UP000627464"/>
    </source>
</evidence>
<evidence type="ECO:0000313" key="1">
    <source>
        <dbReference type="EMBL" id="GGA37597.1"/>
    </source>
</evidence>
<gene>
    <name evidence="1" type="ORF">GCM10011328_10620</name>
</gene>
<protein>
    <recommendedName>
        <fullName evidence="3">DUF535 domain-containing protein</fullName>
    </recommendedName>
</protein>
<proteinExistence type="predicted"/>
<dbReference type="Proteomes" id="UP000627464">
    <property type="component" value="Unassembled WGS sequence"/>
</dbReference>
<dbReference type="RefSeq" id="WP_188471147.1">
    <property type="nucleotide sequence ID" value="NZ_BMFZ01000002.1"/>
</dbReference>
<organism evidence="1 2">
    <name type="scientific">Hafnia psychrotolerans</name>
    <dbReference type="NCBI Taxonomy" id="1477018"/>
    <lineage>
        <taxon>Bacteria</taxon>
        <taxon>Pseudomonadati</taxon>
        <taxon>Pseudomonadota</taxon>
        <taxon>Gammaproteobacteria</taxon>
        <taxon>Enterobacterales</taxon>
        <taxon>Hafniaceae</taxon>
        <taxon>Hafnia</taxon>
    </lineage>
</organism>
<sequence length="325" mass="37125">MTLIYPLENHKALSGLQLLSALVSHQRVPGKAWNHASYRLKFLLRTLWSPRVTLNLLDYLAQHPQRDAILKAMPSLPCKLHRVYQSVNISRKTALNNIIAHYDHLTSHVPPAISDALLDAKPLNIAELEGKEGQRFTLRLNAVSHFDKEGETSLMFTNETGESLATVTFSLIDYQQQPTLFIGAIQGPKAHVEHAEIQIATKACHGLLPKRLVMEAVMQVAELTQMTHIVAVSNRTHIYEHPRYKKRKGMVFADYDSFWETLCGKLGEDGYFHLPLQIHHRPLDEIASKRRSEYRRRYLLLDDMQAQIRQAFSPGASRQRLSRTI</sequence>
<accession>A0ABQ1G696</accession>
<name>A0ABQ1G696_9GAMM</name>
<comment type="caution">
    <text evidence="1">The sequence shown here is derived from an EMBL/GenBank/DDBJ whole genome shotgun (WGS) entry which is preliminary data.</text>
</comment>
<dbReference type="Pfam" id="PF04393">
    <property type="entry name" value="DUF535"/>
    <property type="match status" value="1"/>
</dbReference>
<evidence type="ECO:0008006" key="3">
    <source>
        <dbReference type="Google" id="ProtNLM"/>
    </source>
</evidence>
<dbReference type="PANTHER" id="PTHR38785">
    <property type="entry name" value="HOMOLOG OF VIRK"/>
    <property type="match status" value="1"/>
</dbReference>
<dbReference type="PANTHER" id="PTHR38785:SF1">
    <property type="entry name" value="HOMOLOG OF VIRK"/>
    <property type="match status" value="1"/>
</dbReference>
<dbReference type="InterPro" id="IPR007488">
    <property type="entry name" value="DUF535"/>
</dbReference>